<evidence type="ECO:0000313" key="4">
    <source>
        <dbReference type="Proteomes" id="UP001228581"/>
    </source>
</evidence>
<sequence length="316" mass="35732">METNTENRILGIHHITAIAGNAQRNFNFYKNVLGLRFVKKTVNFDDPYTYHFYFGDEVGTPGTILTFFPWEGITPGRRGTGMATEIGYSVPEGSLDFWLKRFEQHNVIFNKPAEKFGETYLPFLDPDGLKLELIVSKTPDIRKPWETPEVNANVATKGFHNITLTLKDIKGTADVLTDIFGYKLIDQHVNRYRFATDAIPNASIVDLVEAAGERPGQVAGGTVHHVAFRVANDQIQQQFRQKIAEKGFNVTQQIDRNYFYAIYFREPGGVLFEVATDNPGFTADEPLLELGTNLKLPSQYEAHRADIEKRLVQLAD</sequence>
<evidence type="ECO:0000313" key="5">
    <source>
        <dbReference type="Proteomes" id="UP001241110"/>
    </source>
</evidence>
<dbReference type="Gene3D" id="3.10.180.10">
    <property type="entry name" value="2,3-Dihydroxybiphenyl 1,2-Dioxygenase, domain 1"/>
    <property type="match status" value="2"/>
</dbReference>
<dbReference type="InterPro" id="IPR052537">
    <property type="entry name" value="Extradiol_RC_dioxygenase"/>
</dbReference>
<keyword evidence="2" id="KW-0223">Dioxygenase</keyword>
<dbReference type="InterPro" id="IPR029068">
    <property type="entry name" value="Glyas_Bleomycin-R_OHBP_Dase"/>
</dbReference>
<gene>
    <name evidence="2" type="ORF">QNI16_31085</name>
    <name evidence="3" type="ORF">QNI19_34545</name>
</gene>
<keyword evidence="4" id="KW-1185">Reference proteome</keyword>
<accession>A0AAE3QWV0</accession>
<proteinExistence type="predicted"/>
<dbReference type="Proteomes" id="UP001228581">
    <property type="component" value="Unassembled WGS sequence"/>
</dbReference>
<dbReference type="Pfam" id="PF00903">
    <property type="entry name" value="Glyoxalase"/>
    <property type="match status" value="2"/>
</dbReference>
<keyword evidence="2" id="KW-0560">Oxidoreductase</keyword>
<dbReference type="SUPFAM" id="SSF54593">
    <property type="entry name" value="Glyoxalase/Bleomycin resistance protein/Dihydroxybiphenyl dioxygenase"/>
    <property type="match status" value="1"/>
</dbReference>
<protein>
    <submittedName>
        <fullName evidence="2">Ring-cleaving dioxygenase</fullName>
    </submittedName>
</protein>
<organism evidence="2 5">
    <name type="scientific">Xanthocytophaga flava</name>
    <dbReference type="NCBI Taxonomy" id="3048013"/>
    <lineage>
        <taxon>Bacteria</taxon>
        <taxon>Pseudomonadati</taxon>
        <taxon>Bacteroidota</taxon>
        <taxon>Cytophagia</taxon>
        <taxon>Cytophagales</taxon>
        <taxon>Rhodocytophagaceae</taxon>
        <taxon>Xanthocytophaga</taxon>
    </lineage>
</organism>
<reference evidence="2 4" key="1">
    <citation type="submission" date="2023-05" db="EMBL/GenBank/DDBJ databases">
        <authorList>
            <person name="Zhang X."/>
        </authorList>
    </citation>
    <scope>NUCLEOTIDE SEQUENCE</scope>
    <source>
        <strain evidence="3 4">DM2B3-1</strain>
        <strain evidence="2">YF14B1</strain>
    </source>
</reference>
<dbReference type="RefSeq" id="WP_313986920.1">
    <property type="nucleotide sequence ID" value="NZ_JASJOR010000002.1"/>
</dbReference>
<name>A0AAE3QWV0_9BACT</name>
<comment type="caution">
    <text evidence="2">The sequence shown here is derived from an EMBL/GenBank/DDBJ whole genome shotgun (WGS) entry which is preliminary data.</text>
</comment>
<dbReference type="GO" id="GO:0051213">
    <property type="term" value="F:dioxygenase activity"/>
    <property type="evidence" value="ECO:0007669"/>
    <property type="project" value="UniProtKB-KW"/>
</dbReference>
<dbReference type="EMBL" id="JASJOT010000040">
    <property type="protein sequence ID" value="MDJ1498114.1"/>
    <property type="molecule type" value="Genomic_DNA"/>
</dbReference>
<evidence type="ECO:0000313" key="2">
    <source>
        <dbReference type="EMBL" id="MDJ1484985.1"/>
    </source>
</evidence>
<feature type="domain" description="VOC" evidence="1">
    <location>
        <begin position="11"/>
        <end position="136"/>
    </location>
</feature>
<feature type="domain" description="VOC" evidence="1">
    <location>
        <begin position="158"/>
        <end position="277"/>
    </location>
</feature>
<dbReference type="AlphaFoldDB" id="A0AAE3QWV0"/>
<dbReference type="CDD" id="cd08346">
    <property type="entry name" value="PcpA_N_like"/>
    <property type="match status" value="1"/>
</dbReference>
<evidence type="ECO:0000313" key="3">
    <source>
        <dbReference type="EMBL" id="MDJ1498114.1"/>
    </source>
</evidence>
<dbReference type="InterPro" id="IPR037523">
    <property type="entry name" value="VOC_core"/>
</dbReference>
<dbReference type="CDD" id="cd08347">
    <property type="entry name" value="PcpA_C_like"/>
    <property type="match status" value="1"/>
</dbReference>
<dbReference type="PANTHER" id="PTHR36110">
    <property type="entry name" value="RING-CLEAVING DIOXYGENASE MHQE-RELATED"/>
    <property type="match status" value="1"/>
</dbReference>
<dbReference type="PANTHER" id="PTHR36110:SF2">
    <property type="entry name" value="RING-CLEAVING DIOXYGENASE MHQE-RELATED"/>
    <property type="match status" value="1"/>
</dbReference>
<dbReference type="PROSITE" id="PS51819">
    <property type="entry name" value="VOC"/>
    <property type="match status" value="2"/>
</dbReference>
<dbReference type="Proteomes" id="UP001241110">
    <property type="component" value="Unassembled WGS sequence"/>
</dbReference>
<dbReference type="InterPro" id="IPR004360">
    <property type="entry name" value="Glyas_Fos-R_dOase_dom"/>
</dbReference>
<dbReference type="EMBL" id="JASJOS010000017">
    <property type="protein sequence ID" value="MDJ1484985.1"/>
    <property type="molecule type" value="Genomic_DNA"/>
</dbReference>
<evidence type="ECO:0000259" key="1">
    <source>
        <dbReference type="PROSITE" id="PS51819"/>
    </source>
</evidence>